<gene>
    <name evidence="7" type="ORF">L0668_16145</name>
</gene>
<evidence type="ECO:0000313" key="8">
    <source>
        <dbReference type="Proteomes" id="UP001521137"/>
    </source>
</evidence>
<dbReference type="Proteomes" id="UP001521137">
    <property type="component" value="Unassembled WGS sequence"/>
</dbReference>
<dbReference type="PANTHER" id="PTHR30250">
    <property type="entry name" value="PST FAMILY PREDICTED COLANIC ACID TRANSPORTER"/>
    <property type="match status" value="1"/>
</dbReference>
<evidence type="ECO:0000256" key="1">
    <source>
        <dbReference type="ARBA" id="ARBA00004651"/>
    </source>
</evidence>
<evidence type="ECO:0000256" key="4">
    <source>
        <dbReference type="ARBA" id="ARBA00022989"/>
    </source>
</evidence>
<protein>
    <submittedName>
        <fullName evidence="7">Oligosaccharide flippase family protein</fullName>
    </submittedName>
</protein>
<keyword evidence="3 6" id="KW-0812">Transmembrane</keyword>
<feature type="transmembrane region" description="Helical" evidence="6">
    <location>
        <begin position="383"/>
        <end position="402"/>
    </location>
</feature>
<evidence type="ECO:0000256" key="2">
    <source>
        <dbReference type="ARBA" id="ARBA00022475"/>
    </source>
</evidence>
<keyword evidence="4 6" id="KW-1133">Transmembrane helix</keyword>
<comment type="subcellular location">
    <subcellularLocation>
        <location evidence="1">Cell membrane</location>
        <topology evidence="1">Multi-pass membrane protein</topology>
    </subcellularLocation>
</comment>
<evidence type="ECO:0000256" key="3">
    <source>
        <dbReference type="ARBA" id="ARBA00022692"/>
    </source>
</evidence>
<feature type="transmembrane region" description="Helical" evidence="6">
    <location>
        <begin position="291"/>
        <end position="314"/>
    </location>
</feature>
<evidence type="ECO:0000256" key="6">
    <source>
        <dbReference type="SAM" id="Phobius"/>
    </source>
</evidence>
<name>A0ABS9DA81_9ALTE</name>
<accession>A0ABS9DA81</accession>
<proteinExistence type="predicted"/>
<evidence type="ECO:0000256" key="5">
    <source>
        <dbReference type="ARBA" id="ARBA00023136"/>
    </source>
</evidence>
<comment type="caution">
    <text evidence="7">The sequence shown here is derived from an EMBL/GenBank/DDBJ whole genome shotgun (WGS) entry which is preliminary data.</text>
</comment>
<dbReference type="EMBL" id="JAKGAS010000009">
    <property type="protein sequence ID" value="MCF2949654.1"/>
    <property type="molecule type" value="Genomic_DNA"/>
</dbReference>
<feature type="transmembrane region" description="Helical" evidence="6">
    <location>
        <begin position="120"/>
        <end position="140"/>
    </location>
</feature>
<organism evidence="7 8">
    <name type="scientific">Paraglaciecola algarum</name>
    <dbReference type="NCBI Taxonomy" id="3050085"/>
    <lineage>
        <taxon>Bacteria</taxon>
        <taxon>Pseudomonadati</taxon>
        <taxon>Pseudomonadota</taxon>
        <taxon>Gammaproteobacteria</taxon>
        <taxon>Alteromonadales</taxon>
        <taxon>Alteromonadaceae</taxon>
        <taxon>Paraglaciecola</taxon>
    </lineage>
</organism>
<evidence type="ECO:0000313" key="7">
    <source>
        <dbReference type="EMBL" id="MCF2949654.1"/>
    </source>
</evidence>
<feature type="transmembrane region" description="Helical" evidence="6">
    <location>
        <begin position="326"/>
        <end position="347"/>
    </location>
</feature>
<keyword evidence="5 6" id="KW-0472">Membrane</keyword>
<sequence>MYFIKVNSNKRLLNNTSWLLVTEVAAKVSRIAVIFALAATLTAIEYGTVMLALACHEIFKLILRSGAGAQIIQCSDKQLPQFAQNGMLLQWLVCLLLASSQAALAFPIADFYNNPELLKLIALMAIVYLFYPLVSVKVFLVQRANNMRFFSIRNALCILTENLSIALFALLDCGIMSVVYGKWVFASLWILLFYFAPVKSFGVGFQAHVFLSLCKTSGQLLCTELVRALRMQLDMLIGARLLSPELFGLYCFAKSAGVGLSQSINNAFNAGLYPHLCDKHRANKLIPYVPTVYAITSIVGCLFLLQALLVPFYVPLLFSQEWQQNHTVIILLCLAALPAIFIDTQCNLLRAKAAYQSELYVRLYCLLITTACLLAIQAATPQIFALTILVSSLLWLLALIPYTHLKNLFLFPATTRS</sequence>
<dbReference type="PANTHER" id="PTHR30250:SF11">
    <property type="entry name" value="O-ANTIGEN TRANSPORTER-RELATED"/>
    <property type="match status" value="1"/>
</dbReference>
<reference evidence="7 8" key="1">
    <citation type="submission" date="2022-01" db="EMBL/GenBank/DDBJ databases">
        <title>Paraglaciecola sp. G1-23.</title>
        <authorList>
            <person name="Jin M.S."/>
            <person name="Han D.M."/>
            <person name="Kim H.M."/>
            <person name="Jeon C.O."/>
        </authorList>
    </citation>
    <scope>NUCLEOTIDE SEQUENCE [LARGE SCALE GENOMIC DNA]</scope>
    <source>
        <strain evidence="7 8">G1-23</strain>
    </source>
</reference>
<dbReference type="RefSeq" id="WP_235313754.1">
    <property type="nucleotide sequence ID" value="NZ_JAKGAS010000009.1"/>
</dbReference>
<feature type="transmembrane region" description="Helical" evidence="6">
    <location>
        <begin position="88"/>
        <end position="108"/>
    </location>
</feature>
<keyword evidence="2" id="KW-1003">Cell membrane</keyword>
<dbReference type="Pfam" id="PF13440">
    <property type="entry name" value="Polysacc_synt_3"/>
    <property type="match status" value="1"/>
</dbReference>
<keyword evidence="8" id="KW-1185">Reference proteome</keyword>
<feature type="transmembrane region" description="Helical" evidence="6">
    <location>
        <begin position="31"/>
        <end position="55"/>
    </location>
</feature>
<dbReference type="InterPro" id="IPR050833">
    <property type="entry name" value="Poly_Biosynth_Transport"/>
</dbReference>
<feature type="transmembrane region" description="Helical" evidence="6">
    <location>
        <begin position="359"/>
        <end position="377"/>
    </location>
</feature>
<feature type="transmembrane region" description="Helical" evidence="6">
    <location>
        <begin position="177"/>
        <end position="196"/>
    </location>
</feature>